<evidence type="ECO:0000313" key="2">
    <source>
        <dbReference type="EMBL" id="RZS52896.1"/>
    </source>
</evidence>
<name>A0A4Q7LEK8_9BURK</name>
<feature type="transmembrane region" description="Helical" evidence="1">
    <location>
        <begin position="55"/>
        <end position="75"/>
    </location>
</feature>
<dbReference type="OrthoDB" id="9157380at2"/>
<keyword evidence="3" id="KW-1185">Reference proteome</keyword>
<comment type="caution">
    <text evidence="2">The sequence shown here is derived from an EMBL/GenBank/DDBJ whole genome shotgun (WGS) entry which is preliminary data.</text>
</comment>
<accession>A0A4Q7LEK8</accession>
<evidence type="ECO:0000256" key="1">
    <source>
        <dbReference type="SAM" id="Phobius"/>
    </source>
</evidence>
<dbReference type="Proteomes" id="UP000293433">
    <property type="component" value="Unassembled WGS sequence"/>
</dbReference>
<dbReference type="EMBL" id="SGWV01000010">
    <property type="protein sequence ID" value="RZS52896.1"/>
    <property type="molecule type" value="Genomic_DNA"/>
</dbReference>
<proteinExistence type="predicted"/>
<keyword evidence="1" id="KW-0472">Membrane</keyword>
<reference evidence="2 3" key="1">
    <citation type="submission" date="2019-02" db="EMBL/GenBank/DDBJ databases">
        <title>Genomic Encyclopedia of Type Strains, Phase IV (KMG-IV): sequencing the most valuable type-strain genomes for metagenomic binning, comparative biology and taxonomic classification.</title>
        <authorList>
            <person name="Goeker M."/>
        </authorList>
    </citation>
    <scope>NUCLEOTIDE SEQUENCE [LARGE SCALE GENOMIC DNA]</scope>
    <source>
        <strain evidence="2 3">DSM 10617</strain>
    </source>
</reference>
<dbReference type="RefSeq" id="WP_130482383.1">
    <property type="nucleotide sequence ID" value="NZ_SGWV01000010.1"/>
</dbReference>
<keyword evidence="1" id="KW-0812">Transmembrane</keyword>
<keyword evidence="1" id="KW-1133">Transmembrane helix</keyword>
<organism evidence="2 3">
    <name type="scientific">Sphaerotilus mobilis</name>
    <dbReference type="NCBI Taxonomy" id="47994"/>
    <lineage>
        <taxon>Bacteria</taxon>
        <taxon>Pseudomonadati</taxon>
        <taxon>Pseudomonadota</taxon>
        <taxon>Betaproteobacteria</taxon>
        <taxon>Burkholderiales</taxon>
        <taxon>Sphaerotilaceae</taxon>
        <taxon>Sphaerotilus</taxon>
    </lineage>
</organism>
<sequence length="528" mass="55909">MSHVNVRNRPSIAPGVRRPWALLACVGITVAYVLGNVALYDSIVQLINSSSNPRFAIFILLVTVVGQVLAIYQAIRFGRESGVIAAIRGGMAGKRGAPLDIQRSALGQLLSQSGADADVVDLFGPLRADREGRGGEDRASVLARFRVYQQASARRLVLPGHIANTLIGLGLFGTFLGLIVTLKEVASLISIIAVTGEGDSAATMTRFFTQMSGPLAGMGEAFVASLLGLGGSMVNGLQMLALRRLQSGAVAEAEETYHAVAEAVTGGGSRVDVGGSGTDERLARLQIEAITGLRQDLSKQTEAILLASSKMRLASEAMQTMSALAEKRLGSDETRAQVEKVAASVAQRLETVARKFDDLQVAQNMLAAAAQTSAGSLADINLQAKFIADHNSQAVRELAGLRGTLVDAAAQARDHVTQMHAELRMGLQRDLASVVAAMAESSRELRDQTVLIGQVGAHAHETNLTLQTLDGGMRDLAGRIQPQLVEMVARLDASAQAESLATKYELSDVNRKLDALADDLTRRSSQGR</sequence>
<evidence type="ECO:0000313" key="3">
    <source>
        <dbReference type="Proteomes" id="UP000293433"/>
    </source>
</evidence>
<feature type="transmembrane region" description="Helical" evidence="1">
    <location>
        <begin position="20"/>
        <end position="43"/>
    </location>
</feature>
<gene>
    <name evidence="2" type="ORF">EV685_2517</name>
</gene>
<feature type="transmembrane region" description="Helical" evidence="1">
    <location>
        <begin position="156"/>
        <end position="180"/>
    </location>
</feature>
<dbReference type="AlphaFoldDB" id="A0A4Q7LEK8"/>
<evidence type="ECO:0008006" key="4">
    <source>
        <dbReference type="Google" id="ProtNLM"/>
    </source>
</evidence>
<protein>
    <recommendedName>
        <fullName evidence="4">MotA/TolQ/ExbB proton channel family protein</fullName>
    </recommendedName>
</protein>